<feature type="transmembrane region" description="Helical" evidence="1">
    <location>
        <begin position="55"/>
        <end position="73"/>
    </location>
</feature>
<organism evidence="2 3">
    <name type="scientific">Epidermidibacterium keratini</name>
    <dbReference type="NCBI Taxonomy" id="1891644"/>
    <lineage>
        <taxon>Bacteria</taxon>
        <taxon>Bacillati</taxon>
        <taxon>Actinomycetota</taxon>
        <taxon>Actinomycetes</taxon>
        <taxon>Sporichthyales</taxon>
        <taxon>Sporichthyaceae</taxon>
        <taxon>Epidermidibacterium</taxon>
    </lineage>
</organism>
<feature type="transmembrane region" description="Helical" evidence="1">
    <location>
        <begin position="109"/>
        <end position="127"/>
    </location>
</feature>
<feature type="transmembrane region" description="Helical" evidence="1">
    <location>
        <begin position="85"/>
        <end position="103"/>
    </location>
</feature>
<keyword evidence="1" id="KW-0812">Transmembrane</keyword>
<dbReference type="KEGG" id="eke:EK0264_04415"/>
<dbReference type="InParanoid" id="A0A7L4YKL1"/>
<evidence type="ECO:0000256" key="1">
    <source>
        <dbReference type="SAM" id="Phobius"/>
    </source>
</evidence>
<proteinExistence type="predicted"/>
<evidence type="ECO:0000313" key="2">
    <source>
        <dbReference type="EMBL" id="QHB99601.1"/>
    </source>
</evidence>
<gene>
    <name evidence="2" type="ORF">EK0264_04415</name>
</gene>
<evidence type="ECO:0000313" key="3">
    <source>
        <dbReference type="Proteomes" id="UP000463857"/>
    </source>
</evidence>
<keyword evidence="1" id="KW-0472">Membrane</keyword>
<dbReference type="EMBL" id="CP047156">
    <property type="protein sequence ID" value="QHB99601.1"/>
    <property type="molecule type" value="Genomic_DNA"/>
</dbReference>
<dbReference type="Proteomes" id="UP000463857">
    <property type="component" value="Chromosome"/>
</dbReference>
<accession>A0A7L4YKL1</accession>
<keyword evidence="3" id="KW-1185">Reference proteome</keyword>
<name>A0A7L4YKL1_9ACTN</name>
<protein>
    <submittedName>
        <fullName evidence="2">Uncharacterized protein</fullName>
    </submittedName>
</protein>
<reference evidence="2 3" key="1">
    <citation type="journal article" date="2018" name="Int. J. Syst. Evol. Microbiol.">
        <title>Epidermidibacterium keratini gen. nov., sp. nov., a member of the family Sporichthyaceae, isolated from keratin epidermis.</title>
        <authorList>
            <person name="Lee D.G."/>
            <person name="Trujillo M.E."/>
            <person name="Kang S."/>
            <person name="Nam J.J."/>
            <person name="Kim Y.J."/>
        </authorList>
    </citation>
    <scope>NUCLEOTIDE SEQUENCE [LARGE SCALE GENOMIC DNA]</scope>
    <source>
        <strain evidence="2 3">EPI-7</strain>
    </source>
</reference>
<dbReference type="RefSeq" id="WP_159543323.1">
    <property type="nucleotide sequence ID" value="NZ_CP047156.1"/>
</dbReference>
<keyword evidence="1" id="KW-1133">Transmembrane helix</keyword>
<sequence length="138" mass="14055">MVRSRKIALIGAATSAIAVIVTVLSAGLVRADLAAAYSYPNAQGVGLEDAASMTMTYLFVIAGVALLVGVLFASVRSVATTRTGWWVGATLVVLGLAAATYNSTQVFPLAIKLAFFLPVAAGVLWLAQPESGKAAALG</sequence>
<dbReference type="AlphaFoldDB" id="A0A7L4YKL1"/>